<proteinExistence type="predicted"/>
<keyword evidence="1" id="KW-0813">Transport</keyword>
<feature type="binding site" description="covalent" evidence="6">
    <location>
        <position position="43"/>
    </location>
    <ligand>
        <name>heme c</name>
        <dbReference type="ChEBI" id="CHEBI:61717"/>
    </ligand>
</feature>
<dbReference type="EMBL" id="CP027667">
    <property type="protein sequence ID" value="AVO49785.1"/>
    <property type="molecule type" value="Genomic_DNA"/>
</dbReference>
<dbReference type="Proteomes" id="UP000237925">
    <property type="component" value="Chromosome"/>
</dbReference>
<dbReference type="InterPro" id="IPR036909">
    <property type="entry name" value="Cyt_c-like_dom_sf"/>
</dbReference>
<dbReference type="KEGG" id="mela:C6568_11360"/>
<evidence type="ECO:0000256" key="2">
    <source>
        <dbReference type="ARBA" id="ARBA00022617"/>
    </source>
</evidence>
<feature type="signal peptide" evidence="7">
    <location>
        <begin position="1"/>
        <end position="22"/>
    </location>
</feature>
<evidence type="ECO:0000256" key="3">
    <source>
        <dbReference type="ARBA" id="ARBA00022723"/>
    </source>
</evidence>
<keyword evidence="5 6" id="KW-0408">Iron</keyword>
<evidence type="ECO:0000256" key="1">
    <source>
        <dbReference type="ARBA" id="ARBA00022448"/>
    </source>
</evidence>
<name>A0A2R3QDD8_9BURK</name>
<evidence type="ECO:0000256" key="5">
    <source>
        <dbReference type="ARBA" id="ARBA00023004"/>
    </source>
</evidence>
<dbReference type="GO" id="GO:0005506">
    <property type="term" value="F:iron ion binding"/>
    <property type="evidence" value="ECO:0007669"/>
    <property type="project" value="InterPro"/>
</dbReference>
<keyword evidence="7" id="KW-0732">Signal</keyword>
<protein>
    <submittedName>
        <fullName evidence="9">Cytochrome C</fullName>
    </submittedName>
</protein>
<feature type="binding site" description="covalent" evidence="6">
    <location>
        <position position="39"/>
    </location>
    <ligand>
        <name>heme c</name>
        <dbReference type="ChEBI" id="CHEBI:61717"/>
    </ligand>
</feature>
<dbReference type="GO" id="GO:0020037">
    <property type="term" value="F:heme binding"/>
    <property type="evidence" value="ECO:0007669"/>
    <property type="project" value="InterPro"/>
</dbReference>
<evidence type="ECO:0000256" key="6">
    <source>
        <dbReference type="PIRSR" id="PIRSR602324-1"/>
    </source>
</evidence>
<dbReference type="InterPro" id="IPR002324">
    <property type="entry name" value="Cyt_c_ID"/>
</dbReference>
<dbReference type="OrthoDB" id="8593494at2"/>
<dbReference type="GO" id="GO:0009055">
    <property type="term" value="F:electron transfer activity"/>
    <property type="evidence" value="ECO:0007669"/>
    <property type="project" value="InterPro"/>
</dbReference>
<dbReference type="RefSeq" id="WP_106684214.1">
    <property type="nucleotide sequence ID" value="NZ_CP027667.1"/>
</dbReference>
<accession>A0A2R3QDD8</accession>
<dbReference type="PROSITE" id="PS51257">
    <property type="entry name" value="PROKAR_LIPOPROTEIN"/>
    <property type="match status" value="1"/>
</dbReference>
<evidence type="ECO:0000313" key="10">
    <source>
        <dbReference type="Proteomes" id="UP000237925"/>
    </source>
</evidence>
<comment type="PTM">
    <text evidence="6">Binds 1 heme c group covalently per subunit.</text>
</comment>
<feature type="domain" description="Cytochrome c" evidence="8">
    <location>
        <begin position="25"/>
        <end position="110"/>
    </location>
</feature>
<organism evidence="9 10">
    <name type="scientific">Melaminivora suipulveris</name>
    <dbReference type="NCBI Taxonomy" id="2109913"/>
    <lineage>
        <taxon>Bacteria</taxon>
        <taxon>Pseudomonadati</taxon>
        <taxon>Pseudomonadota</taxon>
        <taxon>Betaproteobacteria</taxon>
        <taxon>Burkholderiales</taxon>
        <taxon>Comamonadaceae</taxon>
        <taxon>Melaminivora</taxon>
    </lineage>
</organism>
<dbReference type="PROSITE" id="PS51007">
    <property type="entry name" value="CYTC"/>
    <property type="match status" value="1"/>
</dbReference>
<gene>
    <name evidence="9" type="ORF">C6568_11360</name>
</gene>
<keyword evidence="3 6" id="KW-0479">Metal-binding</keyword>
<reference evidence="9 10" key="1">
    <citation type="submission" date="2018-03" db="EMBL/GenBank/DDBJ databases">
        <title>Genome sequencing of Melaminivora sp.</title>
        <authorList>
            <person name="Kim S.-J."/>
            <person name="Heo J."/>
            <person name="Ahn J.-H."/>
            <person name="Kwon S.-W."/>
        </authorList>
    </citation>
    <scope>NUCLEOTIDE SEQUENCE [LARGE SCALE GENOMIC DNA]</scope>
    <source>
        <strain evidence="9 10">SC2-9</strain>
    </source>
</reference>
<dbReference type="SUPFAM" id="SSF46626">
    <property type="entry name" value="Cytochrome c"/>
    <property type="match status" value="1"/>
</dbReference>
<evidence type="ECO:0000256" key="4">
    <source>
        <dbReference type="ARBA" id="ARBA00022982"/>
    </source>
</evidence>
<keyword evidence="10" id="KW-1185">Reference proteome</keyword>
<evidence type="ECO:0000313" key="9">
    <source>
        <dbReference type="EMBL" id="AVO49785.1"/>
    </source>
</evidence>
<sequence>MRFALSSLCGVLLACATAQASAASGDLAGAADLAKANGCYSCHAAAEKIVGPSFVSVAEKYAGDKDASASLAQSIQMGSKGKWGRAAMPAHPSLSPGDVTLLANWVLAARP</sequence>
<dbReference type="PRINTS" id="PR00606">
    <property type="entry name" value="CYTCHROMECID"/>
</dbReference>
<evidence type="ECO:0000259" key="8">
    <source>
        <dbReference type="PROSITE" id="PS51007"/>
    </source>
</evidence>
<feature type="chain" id="PRO_5015339604" evidence="7">
    <location>
        <begin position="23"/>
        <end position="111"/>
    </location>
</feature>
<dbReference type="AlphaFoldDB" id="A0A2R3QDD8"/>
<dbReference type="Gene3D" id="1.10.760.10">
    <property type="entry name" value="Cytochrome c-like domain"/>
    <property type="match status" value="1"/>
</dbReference>
<dbReference type="InterPro" id="IPR009056">
    <property type="entry name" value="Cyt_c-like_dom"/>
</dbReference>
<keyword evidence="4" id="KW-0249">Electron transport</keyword>
<dbReference type="Pfam" id="PF00034">
    <property type="entry name" value="Cytochrom_C"/>
    <property type="match status" value="1"/>
</dbReference>
<keyword evidence="2 6" id="KW-0349">Heme</keyword>
<evidence type="ECO:0000256" key="7">
    <source>
        <dbReference type="SAM" id="SignalP"/>
    </source>
</evidence>
<feature type="binding site" description="covalent" evidence="6">
    <location>
        <position position="88"/>
    </location>
    <ligand>
        <name>heme c</name>
        <dbReference type="ChEBI" id="CHEBI:61717"/>
    </ligand>
</feature>